<evidence type="ECO:0000256" key="2">
    <source>
        <dbReference type="ARBA" id="ARBA00008524"/>
    </source>
</evidence>
<dbReference type="Gene3D" id="2.30.42.10">
    <property type="match status" value="1"/>
</dbReference>
<evidence type="ECO:0000256" key="8">
    <source>
        <dbReference type="PIRSR" id="PIRSR036421-1"/>
    </source>
</evidence>
<feature type="domain" description="Tail specific protease" evidence="10">
    <location>
        <begin position="886"/>
        <end position="1078"/>
    </location>
</feature>
<comment type="similarity">
    <text evidence="2 7">Belongs to the peptidase S41B family.</text>
</comment>
<evidence type="ECO:0000256" key="4">
    <source>
        <dbReference type="ARBA" id="ARBA00022670"/>
    </source>
</evidence>
<evidence type="ECO:0000256" key="1">
    <source>
        <dbReference type="ARBA" id="ARBA00004496"/>
    </source>
</evidence>
<accession>A0A1G9TYX1</accession>
<dbReference type="STRING" id="563176.SAMN04488090_3605"/>
<dbReference type="CDD" id="cd07562">
    <property type="entry name" value="Peptidase_S41_TRI"/>
    <property type="match status" value="1"/>
</dbReference>
<feature type="active site" description="Charge relay system" evidence="8">
    <location>
        <position position="787"/>
    </location>
</feature>
<feature type="active site" description="Charge relay system" evidence="8">
    <location>
        <position position="1067"/>
    </location>
</feature>
<dbReference type="InterPro" id="IPR036034">
    <property type="entry name" value="PDZ_sf"/>
</dbReference>
<keyword evidence="6 7" id="KW-0720">Serine protease</keyword>
<keyword evidence="3 7" id="KW-0963">Cytoplasm</keyword>
<dbReference type="Pfam" id="PF14684">
    <property type="entry name" value="Tricorn_C1"/>
    <property type="match status" value="1"/>
</dbReference>
<evidence type="ECO:0000256" key="7">
    <source>
        <dbReference type="PIRNR" id="PIRNR036421"/>
    </source>
</evidence>
<dbReference type="Gene3D" id="3.90.226.10">
    <property type="entry name" value="2-enoyl-CoA Hydratase, Chain A, domain 1"/>
    <property type="match status" value="1"/>
</dbReference>
<feature type="region of interest" description="Disordered" evidence="9">
    <location>
        <begin position="1103"/>
        <end position="1122"/>
    </location>
</feature>
<dbReference type="EMBL" id="FNGS01000007">
    <property type="protein sequence ID" value="SDM52866.1"/>
    <property type="molecule type" value="Genomic_DNA"/>
</dbReference>
<protein>
    <recommendedName>
        <fullName evidence="7">Tricorn protease homolog</fullName>
        <ecNumber evidence="7">3.4.21.-</ecNumber>
    </recommendedName>
</protein>
<dbReference type="SUPFAM" id="SSF69304">
    <property type="entry name" value="Tricorn protease N-terminal domain"/>
    <property type="match status" value="2"/>
</dbReference>
<dbReference type="Proteomes" id="UP000198901">
    <property type="component" value="Unassembled WGS sequence"/>
</dbReference>
<dbReference type="InterPro" id="IPR029414">
    <property type="entry name" value="Tricorn_PDZ"/>
</dbReference>
<evidence type="ECO:0000256" key="5">
    <source>
        <dbReference type="ARBA" id="ARBA00022801"/>
    </source>
</evidence>
<dbReference type="Gene3D" id="3.30.750.44">
    <property type="match status" value="1"/>
</dbReference>
<gene>
    <name evidence="11" type="ORF">SAMN04488090_3605</name>
</gene>
<comment type="subcellular location">
    <subcellularLocation>
        <location evidence="1 7">Cytoplasm</location>
    </subcellularLocation>
</comment>
<dbReference type="InterPro" id="IPR005151">
    <property type="entry name" value="Tail-specific_protease"/>
</dbReference>
<dbReference type="Gene3D" id="2.130.10.10">
    <property type="entry name" value="YVTN repeat-like/Quinoprotein amine dehydrogenase"/>
    <property type="match status" value="1"/>
</dbReference>
<dbReference type="InterPro" id="IPR015943">
    <property type="entry name" value="WD40/YVTN_repeat-like_dom_sf"/>
</dbReference>
<evidence type="ECO:0000313" key="12">
    <source>
        <dbReference type="Proteomes" id="UP000198901"/>
    </source>
</evidence>
<dbReference type="InterPro" id="IPR028204">
    <property type="entry name" value="Tricorn_C1"/>
</dbReference>
<evidence type="ECO:0000256" key="3">
    <source>
        <dbReference type="ARBA" id="ARBA00022490"/>
    </source>
</evidence>
<dbReference type="PANTHER" id="PTHR43253">
    <property type="entry name" value="TRICORN PROTEASE HOMOLOG 2-RELATED"/>
    <property type="match status" value="1"/>
</dbReference>
<keyword evidence="5 7" id="KW-0378">Hydrolase</keyword>
<feature type="compositionally biased region" description="Basic and acidic residues" evidence="9">
    <location>
        <begin position="565"/>
        <end position="606"/>
    </location>
</feature>
<evidence type="ECO:0000256" key="6">
    <source>
        <dbReference type="ARBA" id="ARBA00022825"/>
    </source>
</evidence>
<dbReference type="InterPro" id="IPR012393">
    <property type="entry name" value="Tricorn_protease"/>
</dbReference>
<evidence type="ECO:0000256" key="9">
    <source>
        <dbReference type="SAM" id="MobiDB-lite"/>
    </source>
</evidence>
<dbReference type="SUPFAM" id="SSF50156">
    <property type="entry name" value="PDZ domain-like"/>
    <property type="match status" value="1"/>
</dbReference>
<dbReference type="Pfam" id="PF26549">
    <property type="entry name" value="Tricorn_N"/>
    <property type="match status" value="1"/>
</dbReference>
<reference evidence="11 12" key="1">
    <citation type="submission" date="2016-10" db="EMBL/GenBank/DDBJ databases">
        <authorList>
            <person name="de Groot N.N."/>
        </authorList>
    </citation>
    <scope>NUCLEOTIDE SEQUENCE [LARGE SCALE GENOMIC DNA]</scope>
    <source>
        <strain evidence="11 12">DSM 21668</strain>
    </source>
</reference>
<comment type="function">
    <text evidence="7">Degrades oligopeptides.</text>
</comment>
<dbReference type="GO" id="GO:0005737">
    <property type="term" value="C:cytoplasm"/>
    <property type="evidence" value="ECO:0007669"/>
    <property type="project" value="UniProtKB-SubCell"/>
</dbReference>
<dbReference type="Pfam" id="PF26550">
    <property type="entry name" value="Tricorn_2nd"/>
    <property type="match status" value="1"/>
</dbReference>
<dbReference type="EC" id="3.4.21.-" evidence="7"/>
<dbReference type="AlphaFoldDB" id="A0A1G9TYX1"/>
<proteinExistence type="inferred from homology"/>
<dbReference type="Gene3D" id="2.120.10.60">
    <property type="entry name" value="Tricorn protease N-terminal domain"/>
    <property type="match status" value="1"/>
</dbReference>
<dbReference type="Pfam" id="PF03572">
    <property type="entry name" value="Peptidase_S41"/>
    <property type="match status" value="1"/>
</dbReference>
<dbReference type="GO" id="GO:0008236">
    <property type="term" value="F:serine-type peptidase activity"/>
    <property type="evidence" value="ECO:0007669"/>
    <property type="project" value="UniProtKB-UniRule"/>
</dbReference>
<organism evidence="11 12">
    <name type="scientific">Siphonobacter aquaeclarae</name>
    <dbReference type="NCBI Taxonomy" id="563176"/>
    <lineage>
        <taxon>Bacteria</taxon>
        <taxon>Pseudomonadati</taxon>
        <taxon>Bacteroidota</taxon>
        <taxon>Cytophagia</taxon>
        <taxon>Cytophagales</taxon>
        <taxon>Cytophagaceae</taxon>
        <taxon>Siphonobacter</taxon>
    </lineage>
</organism>
<sequence length="1122" mass="124272">MPVTLLFLYDINNHAMRHLLLTALGASLLLRSVGLMAQSPSETLLLRQPSLSSTHIAFSYGGDLWVANRDGSNPRRLTVAPGTESGPLFSPDGQTIAFTGTYDGNADVYTISIQGGTPKRLTWHPAAEIVKGWSPDGKKILFASNSASSSQRYPKLFAVSLNGELPEELPVLMAGSWASYSPDGQTLAYTTIGDAFNTWKRYRGGMTTPIRLLNLKTLDSDVLPHVNASDVQPAWIGDKVYFLSDRDRIMNVYEYDRPTKKLRQVTKFTDYDVKSLSGNGKELVYEYAGRLHILEPGSGKTTPVPVSISPEILALRPTWKNVSGSIRRIGLSPTGIRMVVEARGDIYTVPAKKGDWRNLTQTDGVHDRNPIWSPKGDKIAYVSDAGGEYQLIIADQKGEKPAETISLGDPTFYTLSEWSADGKKILYQDKKLNLWYMDLATKKPVKVAMDTYGPNSSIDAHFSPDSKWITYSKKEDNYLSTIYLYELATAKSTPVSDGKSDANNPVFSRDGKYLFFTASTNTGLASGWLDMTAYDRRVTSSLYLAVLNAKDSSPFAPESDEEKSTDEPKKDDAKKEEPKKDDTKKGEKKDEKKDEKKEDKKDEKPADTAPKVVIDLDGITQRILALPVPAANIGNMESADGGKLFYVNYGGPDARPSLNRFDLKERKSEPFLPGVAVYTISADGKKLLYYAGSDNMGIVDVGGKVNMGDGKINASGLQALIDPRAEWKQMMDEFWRIERDYFYVPNLHGVDWAAVKQKYARFLPHVSHRSDLNYLIGEMMGEMVIGHNYVSGGDFPEVKPIQVGLLGADYEIANGFYRFKKVFNGENWNPNLRAPLTEPGVNVKAGEYLIAVNGKPIRSTDNIYRFFENQVGKQIVLTVNGQPSETGARKVTVVPVANEAGLRQMDWVESNRRKVDAATNGKVAYVYLPNTGADGYEFFNRYYYSQLDKEAVIIDERFNGGGMVADYIIDMLNRPLLSYWAPREGKPFTSPSASIYGPKVMIVNEYAGSGGDALPHFFRRRNLGTIIGKRTWGGLVGISGYPPLIDGGSVTSPSFGIYSPDGKWEVENVGVSPDIEVEMEPKATQNGNDPQLNKAIETVLEQLKQHPVKHQPIPKPDNRARD</sequence>
<keyword evidence="12" id="KW-1185">Reference proteome</keyword>
<dbReference type="PIRSF" id="PIRSF036421">
    <property type="entry name" value="Tricorn_protease"/>
    <property type="match status" value="1"/>
</dbReference>
<feature type="region of interest" description="Disordered" evidence="9">
    <location>
        <begin position="553"/>
        <end position="606"/>
    </location>
</feature>
<dbReference type="Pfam" id="PF14685">
    <property type="entry name" value="PDZ_Tricorn"/>
    <property type="match status" value="1"/>
</dbReference>
<dbReference type="GO" id="GO:0006508">
    <property type="term" value="P:proteolysis"/>
    <property type="evidence" value="ECO:0007669"/>
    <property type="project" value="UniProtKB-UniRule"/>
</dbReference>
<dbReference type="SUPFAM" id="SSF52096">
    <property type="entry name" value="ClpP/crotonase"/>
    <property type="match status" value="1"/>
</dbReference>
<dbReference type="PANTHER" id="PTHR43253:SF1">
    <property type="entry name" value="TRICORN PROTEASE HOMOLOG 2-RELATED"/>
    <property type="match status" value="1"/>
</dbReference>
<feature type="active site" description="Nucleophile" evidence="8">
    <location>
        <position position="1009"/>
    </location>
</feature>
<evidence type="ECO:0000259" key="10">
    <source>
        <dbReference type="SMART" id="SM00245"/>
    </source>
</evidence>
<dbReference type="SMART" id="SM00245">
    <property type="entry name" value="TSPc"/>
    <property type="match status" value="1"/>
</dbReference>
<dbReference type="InterPro" id="IPR029045">
    <property type="entry name" value="ClpP/crotonase-like_dom_sf"/>
</dbReference>
<evidence type="ECO:0000313" key="11">
    <source>
        <dbReference type="EMBL" id="SDM52866.1"/>
    </source>
</evidence>
<name>A0A1G9TYX1_9BACT</name>
<keyword evidence="4 7" id="KW-0645">Protease</keyword>